<proteinExistence type="predicted"/>
<evidence type="ECO:0000313" key="3">
    <source>
        <dbReference type="Proteomes" id="UP000799444"/>
    </source>
</evidence>
<dbReference type="Proteomes" id="UP000799444">
    <property type="component" value="Unassembled WGS sequence"/>
</dbReference>
<name>A0A9P4V4K9_9PLEO</name>
<protein>
    <submittedName>
        <fullName evidence="2">Uncharacterized protein</fullName>
    </submittedName>
</protein>
<sequence length="393" mass="47100">MQHALEISSANIQQYNKYLEQSEVDPKLLIMLRSGFRKLLDKYTVILLDLKRENETLKTGLSQKARKLEAQKRKYNDDVERHMKEIETHQAKYNKAFSKQQAQWDDELQDQATYESLYNEQCVLYEKLAQKHDEFRARVSRLYDPQLVRKHGDLRREFTDAEDRIRILQAERNEWKQKAEESEADLKRTRKENRKIMRGAEEAEQRTNAQMFDNVQTYYDTLRENGKNGWDVHMVHAEVRNRDKRIEDMQKSMEALQGKLDHAHAKYAELEAHGIREESWQRSDDGPAVPSYETAEEVRGRGLMMRELEKQMWKDKAAKEDYNKLIEKARKWKMGKWYPRLDEAEYERVRKQKQWDRWEVDKFLEVAEEVDREAANKLKVLDDVLSPRDARAE</sequence>
<feature type="coiled-coil region" evidence="1">
    <location>
        <begin position="151"/>
        <end position="206"/>
    </location>
</feature>
<keyword evidence="1" id="KW-0175">Coiled coil</keyword>
<feature type="coiled-coil region" evidence="1">
    <location>
        <begin position="239"/>
        <end position="273"/>
    </location>
</feature>
<comment type="caution">
    <text evidence="2">The sequence shown here is derived from an EMBL/GenBank/DDBJ whole genome shotgun (WGS) entry which is preliminary data.</text>
</comment>
<evidence type="ECO:0000313" key="2">
    <source>
        <dbReference type="EMBL" id="KAF2735450.1"/>
    </source>
</evidence>
<evidence type="ECO:0000256" key="1">
    <source>
        <dbReference type="SAM" id="Coils"/>
    </source>
</evidence>
<dbReference type="EMBL" id="ML996135">
    <property type="protein sequence ID" value="KAF2735450.1"/>
    <property type="molecule type" value="Genomic_DNA"/>
</dbReference>
<dbReference type="AlphaFoldDB" id="A0A9P4V4K9"/>
<keyword evidence="3" id="KW-1185">Reference proteome</keyword>
<organism evidence="2 3">
    <name type="scientific">Polyplosphaeria fusca</name>
    <dbReference type="NCBI Taxonomy" id="682080"/>
    <lineage>
        <taxon>Eukaryota</taxon>
        <taxon>Fungi</taxon>
        <taxon>Dikarya</taxon>
        <taxon>Ascomycota</taxon>
        <taxon>Pezizomycotina</taxon>
        <taxon>Dothideomycetes</taxon>
        <taxon>Pleosporomycetidae</taxon>
        <taxon>Pleosporales</taxon>
        <taxon>Tetraplosphaeriaceae</taxon>
        <taxon>Polyplosphaeria</taxon>
    </lineage>
</organism>
<gene>
    <name evidence="2" type="ORF">EJ04DRAFT_511710</name>
</gene>
<reference evidence="2" key="1">
    <citation type="journal article" date="2020" name="Stud. Mycol.">
        <title>101 Dothideomycetes genomes: a test case for predicting lifestyles and emergence of pathogens.</title>
        <authorList>
            <person name="Haridas S."/>
            <person name="Albert R."/>
            <person name="Binder M."/>
            <person name="Bloem J."/>
            <person name="Labutti K."/>
            <person name="Salamov A."/>
            <person name="Andreopoulos B."/>
            <person name="Baker S."/>
            <person name="Barry K."/>
            <person name="Bills G."/>
            <person name="Bluhm B."/>
            <person name="Cannon C."/>
            <person name="Castanera R."/>
            <person name="Culley D."/>
            <person name="Daum C."/>
            <person name="Ezra D."/>
            <person name="Gonzalez J."/>
            <person name="Henrissat B."/>
            <person name="Kuo A."/>
            <person name="Liang C."/>
            <person name="Lipzen A."/>
            <person name="Lutzoni F."/>
            <person name="Magnuson J."/>
            <person name="Mondo S."/>
            <person name="Nolan M."/>
            <person name="Ohm R."/>
            <person name="Pangilinan J."/>
            <person name="Park H.-J."/>
            <person name="Ramirez L."/>
            <person name="Alfaro M."/>
            <person name="Sun H."/>
            <person name="Tritt A."/>
            <person name="Yoshinaga Y."/>
            <person name="Zwiers L.-H."/>
            <person name="Turgeon B."/>
            <person name="Goodwin S."/>
            <person name="Spatafora J."/>
            <person name="Crous P."/>
            <person name="Grigoriev I."/>
        </authorList>
    </citation>
    <scope>NUCLEOTIDE SEQUENCE</scope>
    <source>
        <strain evidence="2">CBS 125425</strain>
    </source>
</reference>
<dbReference type="OrthoDB" id="3801501at2759"/>
<accession>A0A9P4V4K9</accession>
<feature type="coiled-coil region" evidence="1">
    <location>
        <begin position="58"/>
        <end position="92"/>
    </location>
</feature>